<dbReference type="AlphaFoldDB" id="A0A7W9AU58"/>
<comment type="caution">
    <text evidence="1">The sequence shown here is derived from an EMBL/GenBank/DDBJ whole genome shotgun (WGS) entry which is preliminary data.</text>
</comment>
<accession>A0A7W9AU58</accession>
<dbReference type="RefSeq" id="WP_183647524.1">
    <property type="nucleotide sequence ID" value="NZ_JACIJG010000002.1"/>
</dbReference>
<keyword evidence="2" id="KW-1185">Reference proteome</keyword>
<dbReference type="EMBL" id="JACIJG010000002">
    <property type="protein sequence ID" value="MBB5700622.1"/>
    <property type="molecule type" value="Genomic_DNA"/>
</dbReference>
<dbReference type="Proteomes" id="UP000555546">
    <property type="component" value="Unassembled WGS sequence"/>
</dbReference>
<reference evidence="1 2" key="1">
    <citation type="submission" date="2020-08" db="EMBL/GenBank/DDBJ databases">
        <title>Genomic Encyclopedia of Type Strains, Phase IV (KMG-IV): sequencing the most valuable type-strain genomes for metagenomic binning, comparative biology and taxonomic classification.</title>
        <authorList>
            <person name="Goeker M."/>
        </authorList>
    </citation>
    <scope>NUCLEOTIDE SEQUENCE [LARGE SCALE GENOMIC DNA]</scope>
    <source>
        <strain evidence="1 2">DSM 26944</strain>
    </source>
</reference>
<proteinExistence type="predicted"/>
<evidence type="ECO:0000313" key="1">
    <source>
        <dbReference type="EMBL" id="MBB5700622.1"/>
    </source>
</evidence>
<protein>
    <submittedName>
        <fullName evidence="1">Uncharacterized protein</fullName>
    </submittedName>
</protein>
<organism evidence="1 2">
    <name type="scientific">Brucella daejeonensis</name>
    <dbReference type="NCBI Taxonomy" id="659015"/>
    <lineage>
        <taxon>Bacteria</taxon>
        <taxon>Pseudomonadati</taxon>
        <taxon>Pseudomonadota</taxon>
        <taxon>Alphaproteobacteria</taxon>
        <taxon>Hyphomicrobiales</taxon>
        <taxon>Brucellaceae</taxon>
        <taxon>Brucella/Ochrobactrum group</taxon>
        <taxon>Brucella</taxon>
    </lineage>
</organism>
<sequence length="58" mass="6791">MQRIDNKKTAHFRGPDADPLNIDEMNESLVDFFKWIKEPLGKLPNRVVFNGPNYFINV</sequence>
<name>A0A7W9AU58_9HYPH</name>
<evidence type="ECO:0000313" key="2">
    <source>
        <dbReference type="Proteomes" id="UP000555546"/>
    </source>
</evidence>
<gene>
    <name evidence="1" type="ORF">FHS76_000465</name>
</gene>